<accession>A0ACB6QEA3</accession>
<organism evidence="1 2">
    <name type="scientific">Lindgomyces ingoldianus</name>
    <dbReference type="NCBI Taxonomy" id="673940"/>
    <lineage>
        <taxon>Eukaryota</taxon>
        <taxon>Fungi</taxon>
        <taxon>Dikarya</taxon>
        <taxon>Ascomycota</taxon>
        <taxon>Pezizomycotina</taxon>
        <taxon>Dothideomycetes</taxon>
        <taxon>Pleosporomycetidae</taxon>
        <taxon>Pleosporales</taxon>
        <taxon>Lindgomycetaceae</taxon>
        <taxon>Lindgomyces</taxon>
    </lineage>
</organism>
<name>A0ACB6QEA3_9PLEO</name>
<evidence type="ECO:0000313" key="2">
    <source>
        <dbReference type="Proteomes" id="UP000799755"/>
    </source>
</evidence>
<dbReference type="Proteomes" id="UP000799755">
    <property type="component" value="Unassembled WGS sequence"/>
</dbReference>
<dbReference type="EMBL" id="MU003533">
    <property type="protein sequence ID" value="KAF2464830.1"/>
    <property type="molecule type" value="Genomic_DNA"/>
</dbReference>
<protein>
    <submittedName>
        <fullName evidence="1">Alpha/beta-hydrolase</fullName>
    </submittedName>
</protein>
<keyword evidence="2" id="KW-1185">Reference proteome</keyword>
<comment type="caution">
    <text evidence="1">The sequence shown here is derived from an EMBL/GenBank/DDBJ whole genome shotgun (WGS) entry which is preliminary data.</text>
</comment>
<reference evidence="1" key="1">
    <citation type="journal article" date="2020" name="Stud. Mycol.">
        <title>101 Dothideomycetes genomes: a test case for predicting lifestyles and emergence of pathogens.</title>
        <authorList>
            <person name="Haridas S."/>
            <person name="Albert R."/>
            <person name="Binder M."/>
            <person name="Bloem J."/>
            <person name="Labutti K."/>
            <person name="Salamov A."/>
            <person name="Andreopoulos B."/>
            <person name="Baker S."/>
            <person name="Barry K."/>
            <person name="Bills G."/>
            <person name="Bluhm B."/>
            <person name="Cannon C."/>
            <person name="Castanera R."/>
            <person name="Culley D."/>
            <person name="Daum C."/>
            <person name="Ezra D."/>
            <person name="Gonzalez J."/>
            <person name="Henrissat B."/>
            <person name="Kuo A."/>
            <person name="Liang C."/>
            <person name="Lipzen A."/>
            <person name="Lutzoni F."/>
            <person name="Magnuson J."/>
            <person name="Mondo S."/>
            <person name="Nolan M."/>
            <person name="Ohm R."/>
            <person name="Pangilinan J."/>
            <person name="Park H.-J."/>
            <person name="Ramirez L."/>
            <person name="Alfaro M."/>
            <person name="Sun H."/>
            <person name="Tritt A."/>
            <person name="Yoshinaga Y."/>
            <person name="Zwiers L.-H."/>
            <person name="Turgeon B."/>
            <person name="Goodwin S."/>
            <person name="Spatafora J."/>
            <person name="Crous P."/>
            <person name="Grigoriev I."/>
        </authorList>
    </citation>
    <scope>NUCLEOTIDE SEQUENCE</scope>
    <source>
        <strain evidence="1">ATCC 200398</strain>
    </source>
</reference>
<proteinExistence type="predicted"/>
<gene>
    <name evidence="1" type="ORF">BDR25DRAFT_241194</name>
</gene>
<sequence>MSFEPTPFYISIPQEKLDDIQNRVKNYPWDTITTYDPSWNPGPPPNELRPICDYWSSKYDWRETEKTINSLPHFKANVSTMDIHFIHERGSGQNPQPLLLLHGWPYSFISYTHLVPRLAHPERYGGKEEDAFTVIIPSFPGFAFSSIKEPLSPRQVAGIMNDLMTSVLGYKTYIAHGGDWGSYTSDLLGFHYPNSCIGVHIGGNSSVRHYGGAAHSGEYVKDATDAEISFAKLEHGIWQTEKAYNLIQSIRPLKLAYAMMDSPVGVAAWILEAFHVWADLRGKSLTEVFDVKILIDEVMIYLVTNTFNTATWIYAADWKDNQWTLPEGKKVEVPTGFIASPDPVFPAPPREVLEKSHRRIVRWRDVNEGGHFLFYEGPDVVVEELIEFGKVVRGLRIE</sequence>
<evidence type="ECO:0000313" key="1">
    <source>
        <dbReference type="EMBL" id="KAF2464830.1"/>
    </source>
</evidence>